<dbReference type="InterPro" id="IPR011992">
    <property type="entry name" value="EF-hand-dom_pair"/>
</dbReference>
<accession>A0A812KLQ8</accession>
<comment type="subcellular location">
    <subcellularLocation>
        <location evidence="1">Golgi apparatus membrane</location>
        <topology evidence="1">Peripheral membrane protein</topology>
    </subcellularLocation>
</comment>
<evidence type="ECO:0000256" key="5">
    <source>
        <dbReference type="ARBA" id="ARBA00022837"/>
    </source>
</evidence>
<feature type="non-terminal residue" evidence="10">
    <location>
        <position position="1"/>
    </location>
</feature>
<evidence type="ECO:0000313" key="11">
    <source>
        <dbReference type="Proteomes" id="UP000601435"/>
    </source>
</evidence>
<keyword evidence="5" id="KW-0106">Calcium</keyword>
<reference evidence="10" key="1">
    <citation type="submission" date="2021-02" db="EMBL/GenBank/DDBJ databases">
        <authorList>
            <person name="Dougan E. K."/>
            <person name="Rhodes N."/>
            <person name="Thang M."/>
            <person name="Chan C."/>
        </authorList>
    </citation>
    <scope>NUCLEOTIDE SEQUENCE</scope>
</reference>
<keyword evidence="8" id="KW-0472">Membrane</keyword>
<evidence type="ECO:0000256" key="4">
    <source>
        <dbReference type="ARBA" id="ARBA00022448"/>
    </source>
</evidence>
<feature type="non-terminal residue" evidence="10">
    <location>
        <position position="1007"/>
    </location>
</feature>
<comment type="caution">
    <text evidence="10">The sequence shown here is derived from an EMBL/GenBank/DDBJ whole genome shotgun (WGS) entry which is preliminary data.</text>
</comment>
<evidence type="ECO:0000256" key="7">
    <source>
        <dbReference type="ARBA" id="ARBA00023034"/>
    </source>
</evidence>
<comment type="similarity">
    <text evidence="2">Belongs to the COG1 family.</text>
</comment>
<evidence type="ECO:0000256" key="8">
    <source>
        <dbReference type="ARBA" id="ARBA00023136"/>
    </source>
</evidence>
<dbReference type="InterPro" id="IPR033370">
    <property type="entry name" value="COG1"/>
</dbReference>
<dbReference type="PROSITE" id="PS50222">
    <property type="entry name" value="EF_HAND_2"/>
    <property type="match status" value="1"/>
</dbReference>
<dbReference type="SUPFAM" id="SSF47473">
    <property type="entry name" value="EF-hand"/>
    <property type="match status" value="1"/>
</dbReference>
<dbReference type="GO" id="GO:0005509">
    <property type="term" value="F:calcium ion binding"/>
    <property type="evidence" value="ECO:0007669"/>
    <property type="project" value="InterPro"/>
</dbReference>
<evidence type="ECO:0000256" key="1">
    <source>
        <dbReference type="ARBA" id="ARBA00004395"/>
    </source>
</evidence>
<dbReference type="GO" id="GO:0017119">
    <property type="term" value="C:Golgi transport complex"/>
    <property type="evidence" value="ECO:0007669"/>
    <property type="project" value="InterPro"/>
</dbReference>
<organism evidence="10 11">
    <name type="scientific">Symbiodinium necroappetens</name>
    <dbReference type="NCBI Taxonomy" id="1628268"/>
    <lineage>
        <taxon>Eukaryota</taxon>
        <taxon>Sar</taxon>
        <taxon>Alveolata</taxon>
        <taxon>Dinophyceae</taxon>
        <taxon>Suessiales</taxon>
        <taxon>Symbiodiniaceae</taxon>
        <taxon>Symbiodinium</taxon>
    </lineage>
</organism>
<dbReference type="AlphaFoldDB" id="A0A812KLQ8"/>
<keyword evidence="11" id="KW-1185">Reference proteome</keyword>
<dbReference type="GO" id="GO:0015031">
    <property type="term" value="P:protein transport"/>
    <property type="evidence" value="ECO:0007669"/>
    <property type="project" value="UniProtKB-KW"/>
</dbReference>
<dbReference type="Proteomes" id="UP000601435">
    <property type="component" value="Unassembled WGS sequence"/>
</dbReference>
<keyword evidence="4" id="KW-0813">Transport</keyword>
<dbReference type="InterPro" id="IPR018247">
    <property type="entry name" value="EF_Hand_1_Ca_BS"/>
</dbReference>
<evidence type="ECO:0000259" key="9">
    <source>
        <dbReference type="PROSITE" id="PS50222"/>
    </source>
</evidence>
<dbReference type="EMBL" id="CAJNJA010007564">
    <property type="protein sequence ID" value="CAE7226250.1"/>
    <property type="molecule type" value="Genomic_DNA"/>
</dbReference>
<evidence type="ECO:0000256" key="6">
    <source>
        <dbReference type="ARBA" id="ARBA00022927"/>
    </source>
</evidence>
<sequence>LSPYFYTGPSRYWSSVGEAMLTLFMAISGGIDWDDGLTPLRDIPIAMVALNLYIIITVFTVVNVVTGVFCNTAIESAAADKDIAVMKQMRKQAAQVQVLRHVFQEINSHRTDTISMQDLQDAMGADKLSSFFESMGISTADVWTLFKVIDTDGSGAIDMEEFVSGCMRLHGPAKSLDIAKMEFEAEVTRDSIASLDRAVSDMQELLLTVLTKQDGAEIAQNAQKNKPRKSAGIAGKRYILSLTLSDLESAKTSSRVGEALRAASTGELKLAKKAEAIIGFLNARSEEVNCVWARLASVSRSSGRSISSLGHFWKLADDEVGPACGWGSAAFAAKAGESSEAKAVSVPIQTSPFVFERLAASSKQIFELSGAQGAAAVATAAAAKASLAELFAAAYEAERPSDLARLKRSGMSHLLQWLFDLSFLRIALSAAAAPGAGAYESLRELLTKVESVTFSDPVDRLLYQDVLKASVSNHVQGTKVLLAPFFLHNPLHGYLSQSASGTVRSNSKPALGNENEGFELQTTFAAPLRPVLPRFPLLPVAMNVSATSDLERLRLDPPARKAEPKAASSLMQQAGGLVGSGLGTLKFGAALFTGKPGVPGKNSEESYPTEQQMLLWLGLTQFPFVSDVRLQASSIMLSDAHRVASVALGASNGLQDAGHLGPTRWRVAQLSWGRYVRYVPIHPSKGRTSKPVLRIAEWSRGSRRPWRIQSRSSTSDRKGSPLPFDCKSAMREPLLIVLSVTSPYPDSPAKRQMLKDLWSCATLLTALGPSRATAEVRRQIAQQKWKWTELARFEGRQATWSRSDVPVTGWSLLWRSEEPTLRGPELYCQYQDHLQPALTLHFLQSPCEKCCVGSAKAAKEVTTGRAGEEIKLEEGTWRCGQENPACIADFRRLLSCQKVREEDMGSVDWLSLREQMRRALVYAREGLVEGFRDGLHGQLHKIAFEAQFGDFMLLDMGRKDWVRRFRDLYSLHLTDSKKAPSCLLGQVSLQLFLLFFTDGRSHAMWFQ</sequence>
<protein>
    <recommendedName>
        <fullName evidence="3">Conserved oligomeric Golgi complex subunit 1</fullName>
    </recommendedName>
</protein>
<keyword evidence="6" id="KW-0653">Protein transport</keyword>
<dbReference type="GO" id="GO:0006891">
    <property type="term" value="P:intra-Golgi vesicle-mediated transport"/>
    <property type="evidence" value="ECO:0007669"/>
    <property type="project" value="InterPro"/>
</dbReference>
<dbReference type="GO" id="GO:0000139">
    <property type="term" value="C:Golgi membrane"/>
    <property type="evidence" value="ECO:0007669"/>
    <property type="project" value="UniProtKB-SubCell"/>
</dbReference>
<evidence type="ECO:0000313" key="10">
    <source>
        <dbReference type="EMBL" id="CAE7226250.1"/>
    </source>
</evidence>
<dbReference type="InterPro" id="IPR002048">
    <property type="entry name" value="EF_hand_dom"/>
</dbReference>
<evidence type="ECO:0000256" key="3">
    <source>
        <dbReference type="ARBA" id="ARBA00020978"/>
    </source>
</evidence>
<dbReference type="Gene3D" id="1.10.238.10">
    <property type="entry name" value="EF-hand"/>
    <property type="match status" value="1"/>
</dbReference>
<dbReference type="OrthoDB" id="10394687at2759"/>
<evidence type="ECO:0000256" key="2">
    <source>
        <dbReference type="ARBA" id="ARBA00006653"/>
    </source>
</evidence>
<name>A0A812KLQ8_9DINO</name>
<dbReference type="PANTHER" id="PTHR31658">
    <property type="entry name" value="CONSERVED OLIGOMERIC GOLGI COMPLEX SUBUNIT 1"/>
    <property type="match status" value="1"/>
</dbReference>
<keyword evidence="7" id="KW-0333">Golgi apparatus</keyword>
<feature type="domain" description="EF-hand" evidence="9">
    <location>
        <begin position="137"/>
        <end position="172"/>
    </location>
</feature>
<dbReference type="PROSITE" id="PS00018">
    <property type="entry name" value="EF_HAND_1"/>
    <property type="match status" value="1"/>
</dbReference>
<dbReference type="PANTHER" id="PTHR31658:SF0">
    <property type="entry name" value="CONSERVED OLIGOMERIC GOLGI COMPLEX SUBUNIT 1"/>
    <property type="match status" value="1"/>
</dbReference>
<gene>
    <name evidence="10" type="ORF">SNEC2469_LOCUS3208</name>
</gene>
<proteinExistence type="inferred from homology"/>